<dbReference type="PANTHER" id="PTHR32154:SF20">
    <property type="entry name" value="2-OXOGLUTARATE OXIDOREDUCTASE SUBUNIT KORA"/>
    <property type="match status" value="1"/>
</dbReference>
<dbReference type="InterPro" id="IPR009014">
    <property type="entry name" value="Transketo_C/PFOR_II"/>
</dbReference>
<evidence type="ECO:0000256" key="1">
    <source>
        <dbReference type="ARBA" id="ARBA00023002"/>
    </source>
</evidence>
<dbReference type="EMBL" id="JAAIJR010000037">
    <property type="protein sequence ID" value="NEX20808.1"/>
    <property type="molecule type" value="Genomic_DNA"/>
</dbReference>
<evidence type="ECO:0000259" key="3">
    <source>
        <dbReference type="Pfam" id="PF01855"/>
    </source>
</evidence>
<dbReference type="CDD" id="cd07034">
    <property type="entry name" value="TPP_PYR_PFOR_IOR-alpha_like"/>
    <property type="match status" value="1"/>
</dbReference>
<dbReference type="SUPFAM" id="SSF52922">
    <property type="entry name" value="TK C-terminal domain-like"/>
    <property type="match status" value="1"/>
</dbReference>
<dbReference type="Pfam" id="PF01855">
    <property type="entry name" value="POR_N"/>
    <property type="match status" value="1"/>
</dbReference>
<dbReference type="SUPFAM" id="SSF52518">
    <property type="entry name" value="Thiamin diphosphate-binding fold (THDP-binding)"/>
    <property type="match status" value="1"/>
</dbReference>
<evidence type="ECO:0000313" key="4">
    <source>
        <dbReference type="EMBL" id="NEX20808.1"/>
    </source>
</evidence>
<comment type="caution">
    <text evidence="4">The sequence shown here is derived from an EMBL/GenBank/DDBJ whole genome shotgun (WGS) entry which is preliminary data.</text>
</comment>
<dbReference type="FunFam" id="3.40.50.970:FF:000022">
    <property type="entry name" value="2-oxoglutarate ferredoxin oxidoreductase alpha subunit"/>
    <property type="match status" value="1"/>
</dbReference>
<dbReference type="SUPFAM" id="SSF53323">
    <property type="entry name" value="Pyruvate-ferredoxin oxidoreductase, PFOR, domain III"/>
    <property type="match status" value="1"/>
</dbReference>
<dbReference type="GO" id="GO:0016903">
    <property type="term" value="F:oxidoreductase activity, acting on the aldehyde or oxo group of donors"/>
    <property type="evidence" value="ECO:0007669"/>
    <property type="project" value="InterPro"/>
</dbReference>
<dbReference type="Gene3D" id="3.40.50.920">
    <property type="match status" value="1"/>
</dbReference>
<dbReference type="InterPro" id="IPR019752">
    <property type="entry name" value="Pyrv/ketoisovalerate_OxRed_cat"/>
</dbReference>
<dbReference type="GO" id="GO:0006979">
    <property type="term" value="P:response to oxidative stress"/>
    <property type="evidence" value="ECO:0007669"/>
    <property type="project" value="TreeGrafter"/>
</dbReference>
<feature type="domain" description="Pyruvate flavodoxin/ferredoxin oxidoreductase pyrimidine binding" evidence="3">
    <location>
        <begin position="258"/>
        <end position="485"/>
    </location>
</feature>
<dbReference type="InterPro" id="IPR050722">
    <property type="entry name" value="Pyruvate:ferred/Flavod_OxRd"/>
</dbReference>
<accession>A0A6P1DRY4</accession>
<dbReference type="Pfam" id="PF01558">
    <property type="entry name" value="POR"/>
    <property type="match status" value="1"/>
</dbReference>
<dbReference type="Gene3D" id="3.40.50.970">
    <property type="match status" value="1"/>
</dbReference>
<reference evidence="5" key="1">
    <citation type="journal article" date="2020" name="Microbiol. Resour. Announc.">
        <title>Draft Genome Sequences of Thiorhodococcus mannitoliphagus and Thiorhodococcus minor, Purple Sulfur Photosynthetic Bacteria in the Gammaproteobacterial Family Chromatiaceae.</title>
        <authorList>
            <person name="Aviles F.A."/>
            <person name="Meyer T.E."/>
            <person name="Kyndt J.A."/>
        </authorList>
    </citation>
    <scope>NUCLEOTIDE SEQUENCE [LARGE SCALE GENOMIC DNA]</scope>
    <source>
        <strain evidence="5">DSM 18266</strain>
    </source>
</reference>
<organism evidence="4 5">
    <name type="scientific">Thiorhodococcus mannitoliphagus</name>
    <dbReference type="NCBI Taxonomy" id="329406"/>
    <lineage>
        <taxon>Bacteria</taxon>
        <taxon>Pseudomonadati</taxon>
        <taxon>Pseudomonadota</taxon>
        <taxon>Gammaproteobacteria</taxon>
        <taxon>Chromatiales</taxon>
        <taxon>Chromatiaceae</taxon>
        <taxon>Thiorhodococcus</taxon>
    </lineage>
</organism>
<evidence type="ECO:0000313" key="5">
    <source>
        <dbReference type="Proteomes" id="UP000471640"/>
    </source>
</evidence>
<keyword evidence="5" id="KW-1185">Reference proteome</keyword>
<dbReference type="InterPro" id="IPR002880">
    <property type="entry name" value="Pyrv_Fd/Flavodoxin_OxRdtase_N"/>
</dbReference>
<dbReference type="Proteomes" id="UP000471640">
    <property type="component" value="Unassembled WGS sequence"/>
</dbReference>
<dbReference type="InterPro" id="IPR002869">
    <property type="entry name" value="Pyrv_flavodox_OxRed_cen"/>
</dbReference>
<evidence type="ECO:0000259" key="2">
    <source>
        <dbReference type="Pfam" id="PF01558"/>
    </source>
</evidence>
<dbReference type="InterPro" id="IPR022367">
    <property type="entry name" value="2-oxoacid/accept_OxRdtase_asu"/>
</dbReference>
<dbReference type="AlphaFoldDB" id="A0A6P1DRY4"/>
<dbReference type="NCBIfam" id="TIGR03710">
    <property type="entry name" value="OAFO_sf"/>
    <property type="match status" value="1"/>
</dbReference>
<proteinExistence type="predicted"/>
<dbReference type="RefSeq" id="WP_164653917.1">
    <property type="nucleotide sequence ID" value="NZ_JAAIJR010000037.1"/>
</dbReference>
<protein>
    <submittedName>
        <fullName evidence="4">2-oxoacid:acceptor oxidoreductase subunit alpha</fullName>
    </submittedName>
</protein>
<name>A0A6P1DRY4_9GAMM</name>
<keyword evidence="1" id="KW-0560">Oxidoreductase</keyword>
<dbReference type="InterPro" id="IPR029061">
    <property type="entry name" value="THDP-binding"/>
</dbReference>
<dbReference type="PANTHER" id="PTHR32154">
    <property type="entry name" value="PYRUVATE-FLAVODOXIN OXIDOREDUCTASE-RELATED"/>
    <property type="match status" value="1"/>
</dbReference>
<gene>
    <name evidence="4" type="ORF">G3480_10875</name>
</gene>
<reference evidence="4 5" key="2">
    <citation type="submission" date="2020-02" db="EMBL/GenBank/DDBJ databases">
        <title>Genome sequences of Thiorhodococcus mannitoliphagus and Thiorhodococcus minor, purple sulfur photosynthetic bacteria in the gammaproteobacterial family, Chromatiaceae.</title>
        <authorList>
            <person name="Aviles F.A."/>
            <person name="Meyer T.E."/>
            <person name="Kyndt J.A."/>
        </authorList>
    </citation>
    <scope>NUCLEOTIDE SEQUENCE [LARGE SCALE GENOMIC DNA]</scope>
    <source>
        <strain evidence="4 5">DSM 18266</strain>
    </source>
</reference>
<feature type="domain" description="Pyruvate/ketoisovalerate oxidoreductase catalytic" evidence="2">
    <location>
        <begin position="36"/>
        <end position="220"/>
    </location>
</feature>
<sequence>MTTVTQGGSAAEAHAGAGREAKILKEHIVEIVSDSGEGAQKCGQTFGTVSAKMGNGVWTVEIIPAEIQPPARSPAGASGIRIRFASHPVTNMGDEADLVVAFNEQVLYSRIANGAYRKGTLVLLEDKWREDPVPEIREQYAKAVAEFRANGLIVHELPIEQACLGITENPRRGKNMFVLGMLCALYSRDLERAKDEIAIAFKRKGAEVIGLNHRLFEAGHAFAAEQLDFRYAVPSQPEEALAGKRFIVTNGNQAVALGVMASGMELVSMYPITPATSASHYLAEIYHQVGGFVHQAEDEIAAIGFAIGASFAGKTACTITSGPGLALKTEMLALAVMAEVPLVLVDVQRGGPSTGLPTKVEQGDLLAVLYGEPGDAPKVVIAAATIEECLHFVIMARRLADAFRTPVVLLTDANLATGVQPYPRPEPSLDWLAPPVDQSDWSEEVPPYDWDPRTGLSPRPIPGMPGGQYILTGLAHTAQSKVAYDSDSNQLSSEMRSRKLAALASTLKPPSVHGGEDGDLLLVGWGSTLGAIDEAVDRARAEGLAVSSLHLRFLSPLEPGLKEIFGRFRRVMTVEINYSDDPKAPLITDDTRRYAQLAMLLRSQTLVDVDCWSVVYGHPLQPGMIHGVIRERLAAIRNGGDA</sequence>
<dbReference type="Gene3D" id="3.40.920.10">
    <property type="entry name" value="Pyruvate-ferredoxin oxidoreductase, PFOR, domain III"/>
    <property type="match status" value="1"/>
</dbReference>